<dbReference type="HOGENOM" id="CLU_119491_1_0_5"/>
<gene>
    <name evidence="2" type="ordered locus">Meso_0938</name>
</gene>
<feature type="transmembrane region" description="Helical" evidence="1">
    <location>
        <begin position="85"/>
        <end position="101"/>
    </location>
</feature>
<dbReference type="Pfam" id="PF20589">
    <property type="entry name" value="DUF6790"/>
    <property type="match status" value="1"/>
</dbReference>
<sequence precursor="true">MAQLIAFFLSNFTLTFLIIAAIATVISLARARGSREHQLPEKALAFYALFVIGFTFLYNFVMHVFFGDMAASFIGWENSPFQAEVGWASLGFAIVGFLAYKGGFEMRLAAVVGPASFLLGAAAGHVYQMITAGNFAPGNAGIIFYTDILVPLLGGLLIWMRYGRTSRSPALSS</sequence>
<feature type="transmembrane region" description="Helical" evidence="1">
    <location>
        <begin position="142"/>
        <end position="160"/>
    </location>
</feature>
<accession>Q11JU0</accession>
<keyword evidence="1" id="KW-0472">Membrane</keyword>
<keyword evidence="1" id="KW-1133">Transmembrane helix</keyword>
<dbReference type="AlphaFoldDB" id="Q11JU0"/>
<evidence type="ECO:0000256" key="1">
    <source>
        <dbReference type="SAM" id="Phobius"/>
    </source>
</evidence>
<protein>
    <submittedName>
        <fullName evidence="2">Uncharacterized protein</fullName>
    </submittedName>
</protein>
<name>Q11JU0_CHESB</name>
<keyword evidence="1" id="KW-0812">Transmembrane</keyword>
<feature type="transmembrane region" description="Helical" evidence="1">
    <location>
        <begin position="108"/>
        <end position="130"/>
    </location>
</feature>
<dbReference type="OrthoDB" id="281633at2"/>
<dbReference type="eggNOG" id="ENOG50335JP">
    <property type="taxonomic scope" value="Bacteria"/>
</dbReference>
<organism evidence="2">
    <name type="scientific">Chelativorans sp. (strain BNC1)</name>
    <dbReference type="NCBI Taxonomy" id="266779"/>
    <lineage>
        <taxon>Bacteria</taxon>
        <taxon>Pseudomonadati</taxon>
        <taxon>Pseudomonadota</taxon>
        <taxon>Alphaproteobacteria</taxon>
        <taxon>Hyphomicrobiales</taxon>
        <taxon>Phyllobacteriaceae</taxon>
        <taxon>Chelativorans</taxon>
    </lineage>
</organism>
<feature type="transmembrane region" description="Helical" evidence="1">
    <location>
        <begin position="6"/>
        <end position="31"/>
    </location>
</feature>
<evidence type="ECO:0000313" key="2">
    <source>
        <dbReference type="EMBL" id="ABG62335.1"/>
    </source>
</evidence>
<dbReference type="KEGG" id="mes:Meso_0938"/>
<dbReference type="InterPro" id="IPR046740">
    <property type="entry name" value="DUF6790"/>
</dbReference>
<dbReference type="EMBL" id="CP000390">
    <property type="protein sequence ID" value="ABG62335.1"/>
    <property type="molecule type" value="Genomic_DNA"/>
</dbReference>
<proteinExistence type="predicted"/>
<reference evidence="2" key="1">
    <citation type="submission" date="2006-06" db="EMBL/GenBank/DDBJ databases">
        <title>Complete sequence of chromosome of Chelativorans sp. BNC1.</title>
        <authorList>
            <consortium name="US DOE Joint Genome Institute"/>
            <person name="Copeland A."/>
            <person name="Lucas S."/>
            <person name="Lapidus A."/>
            <person name="Barry K."/>
            <person name="Detter J.C."/>
            <person name="Glavina del Rio T."/>
            <person name="Hammon N."/>
            <person name="Israni S."/>
            <person name="Dalin E."/>
            <person name="Tice H."/>
            <person name="Pitluck S."/>
            <person name="Chertkov O."/>
            <person name="Brettin T."/>
            <person name="Bruce D."/>
            <person name="Han C."/>
            <person name="Tapia R."/>
            <person name="Gilna P."/>
            <person name="Schmutz J."/>
            <person name="Larimer F."/>
            <person name="Land M."/>
            <person name="Hauser L."/>
            <person name="Kyrpides N."/>
            <person name="Mikhailova N."/>
            <person name="Richardson P."/>
        </authorList>
    </citation>
    <scope>NUCLEOTIDE SEQUENCE</scope>
    <source>
        <strain evidence="2">BNC1</strain>
    </source>
</reference>
<feature type="transmembrane region" description="Helical" evidence="1">
    <location>
        <begin position="43"/>
        <end position="65"/>
    </location>
</feature>